<keyword evidence="2" id="KW-1003">Cell membrane</keyword>
<dbReference type="GO" id="GO:0005886">
    <property type="term" value="C:plasma membrane"/>
    <property type="evidence" value="ECO:0007669"/>
    <property type="project" value="UniProtKB-SubCell"/>
</dbReference>
<keyword evidence="5 7" id="KW-0472">Membrane</keyword>
<name>A0A0G0EPW7_UNCC3</name>
<feature type="transmembrane region" description="Helical" evidence="7">
    <location>
        <begin position="145"/>
        <end position="164"/>
    </location>
</feature>
<evidence type="ECO:0000313" key="11">
    <source>
        <dbReference type="Proteomes" id="UP000034581"/>
    </source>
</evidence>
<dbReference type="InterPro" id="IPR052027">
    <property type="entry name" value="PspC"/>
</dbReference>
<evidence type="ECO:0000256" key="6">
    <source>
        <dbReference type="SAM" id="MobiDB-lite"/>
    </source>
</evidence>
<comment type="caution">
    <text evidence="10">The sequence shown here is derived from an EMBL/GenBank/DDBJ whole genome shotgun (WGS) entry which is preliminary data.</text>
</comment>
<dbReference type="InterPro" id="IPR043726">
    <property type="entry name" value="LiaI-LiaF-like_TM1"/>
</dbReference>
<evidence type="ECO:0000256" key="1">
    <source>
        <dbReference type="ARBA" id="ARBA00004162"/>
    </source>
</evidence>
<reference evidence="10 11" key="1">
    <citation type="journal article" date="2015" name="Nature">
        <title>rRNA introns, odd ribosomes, and small enigmatic genomes across a large radiation of phyla.</title>
        <authorList>
            <person name="Brown C.T."/>
            <person name="Hug L.A."/>
            <person name="Thomas B.C."/>
            <person name="Sharon I."/>
            <person name="Castelle C.J."/>
            <person name="Singh A."/>
            <person name="Wilkins M.J."/>
            <person name="Williams K.H."/>
            <person name="Banfield J.F."/>
        </authorList>
    </citation>
    <scope>NUCLEOTIDE SEQUENCE [LARGE SCALE GENOMIC DNA]</scope>
</reference>
<dbReference type="PANTHER" id="PTHR33885">
    <property type="entry name" value="PHAGE SHOCK PROTEIN C"/>
    <property type="match status" value="1"/>
</dbReference>
<feature type="domain" description="Phage shock protein PspC N-terminal" evidence="8">
    <location>
        <begin position="22"/>
        <end position="79"/>
    </location>
</feature>
<keyword evidence="4 7" id="KW-1133">Transmembrane helix</keyword>
<dbReference type="PANTHER" id="PTHR33885:SF3">
    <property type="entry name" value="PHAGE SHOCK PROTEIN C"/>
    <property type="match status" value="1"/>
</dbReference>
<sequence length="167" mass="18793">MKENTKESQENVNNNKETVSSKRLCRSEKDKMIGGVCGGIAEYFNIDSSIVRLIFALIVLAGGAGVLVYIILWVILPSETASNSDVEKIIEKNVEEIAGEAEKFAKNVEKSAKKDESRIWWGIIVIVIGLLFLFDNFGFFRVLHINVWHLWPLGLIILGFLILGRRN</sequence>
<keyword evidence="3 7" id="KW-0812">Transmembrane</keyword>
<dbReference type="InterPro" id="IPR007168">
    <property type="entry name" value="Phageshock_PspC_N"/>
</dbReference>
<dbReference type="AlphaFoldDB" id="A0A0G0EPW7"/>
<evidence type="ECO:0000259" key="9">
    <source>
        <dbReference type="Pfam" id="PF18917"/>
    </source>
</evidence>
<proteinExistence type="predicted"/>
<gene>
    <name evidence="10" type="ORF">UR67_C0007G0067</name>
</gene>
<dbReference type="Pfam" id="PF18917">
    <property type="entry name" value="LiaI-LiaF-like_TM1"/>
    <property type="match status" value="1"/>
</dbReference>
<evidence type="ECO:0008006" key="12">
    <source>
        <dbReference type="Google" id="ProtNLM"/>
    </source>
</evidence>
<feature type="region of interest" description="Disordered" evidence="6">
    <location>
        <begin position="1"/>
        <end position="20"/>
    </location>
</feature>
<evidence type="ECO:0000256" key="2">
    <source>
        <dbReference type="ARBA" id="ARBA00022475"/>
    </source>
</evidence>
<evidence type="ECO:0000256" key="7">
    <source>
        <dbReference type="SAM" id="Phobius"/>
    </source>
</evidence>
<dbReference type="Pfam" id="PF04024">
    <property type="entry name" value="PspC"/>
    <property type="match status" value="1"/>
</dbReference>
<dbReference type="STRING" id="1618350.UR67_C0007G0067"/>
<evidence type="ECO:0000256" key="5">
    <source>
        <dbReference type="ARBA" id="ARBA00023136"/>
    </source>
</evidence>
<feature type="transmembrane region" description="Helical" evidence="7">
    <location>
        <begin position="53"/>
        <end position="76"/>
    </location>
</feature>
<organism evidence="10 11">
    <name type="scientific">candidate division CPR3 bacterium GW2011_GWF2_35_18</name>
    <dbReference type="NCBI Taxonomy" id="1618350"/>
    <lineage>
        <taxon>Bacteria</taxon>
        <taxon>Bacteria division CPR3</taxon>
    </lineage>
</organism>
<feature type="domain" description="LiaI-LiaF-like transmembrane region" evidence="9">
    <location>
        <begin position="119"/>
        <end position="163"/>
    </location>
</feature>
<comment type="subcellular location">
    <subcellularLocation>
        <location evidence="1">Cell membrane</location>
        <topology evidence="1">Single-pass membrane protein</topology>
    </subcellularLocation>
</comment>
<feature type="transmembrane region" description="Helical" evidence="7">
    <location>
        <begin position="119"/>
        <end position="139"/>
    </location>
</feature>
<protein>
    <recommendedName>
        <fullName evidence="12">Phage shock protein C, PspC</fullName>
    </recommendedName>
</protein>
<dbReference type="EMBL" id="LBQB01000007">
    <property type="protein sequence ID" value="KKP69362.1"/>
    <property type="molecule type" value="Genomic_DNA"/>
</dbReference>
<evidence type="ECO:0000256" key="3">
    <source>
        <dbReference type="ARBA" id="ARBA00022692"/>
    </source>
</evidence>
<accession>A0A0G0EPW7</accession>
<evidence type="ECO:0000313" key="10">
    <source>
        <dbReference type="EMBL" id="KKP69362.1"/>
    </source>
</evidence>
<evidence type="ECO:0000256" key="4">
    <source>
        <dbReference type="ARBA" id="ARBA00022989"/>
    </source>
</evidence>
<dbReference type="Proteomes" id="UP000034581">
    <property type="component" value="Unassembled WGS sequence"/>
</dbReference>
<evidence type="ECO:0000259" key="8">
    <source>
        <dbReference type="Pfam" id="PF04024"/>
    </source>
</evidence>